<accession>A0A7L8AK88</accession>
<keyword evidence="1" id="KW-0812">Transmembrane</keyword>
<evidence type="ECO:0000313" key="2">
    <source>
        <dbReference type="EMBL" id="QOD62440.1"/>
    </source>
</evidence>
<dbReference type="EMBL" id="CP061813">
    <property type="protein sequence ID" value="QOD62440.1"/>
    <property type="molecule type" value="Genomic_DNA"/>
</dbReference>
<proteinExistence type="predicted"/>
<evidence type="ECO:0000313" key="3">
    <source>
        <dbReference type="Proteomes" id="UP000516764"/>
    </source>
</evidence>
<dbReference type="NCBIfam" id="NF046080">
    <property type="entry name" value="PID_CTERM"/>
    <property type="match status" value="1"/>
</dbReference>
<keyword evidence="1" id="KW-1133">Transmembrane helix</keyword>
<feature type="transmembrane region" description="Helical" evidence="1">
    <location>
        <begin position="34"/>
        <end position="51"/>
    </location>
</feature>
<dbReference type="InterPro" id="IPR058207">
    <property type="entry name" value="PID_CTERM"/>
</dbReference>
<dbReference type="Proteomes" id="UP000516764">
    <property type="component" value="Chromosome"/>
</dbReference>
<organism evidence="2 3">
    <name type="scientific">Polaribacter haliotis</name>
    <dbReference type="NCBI Taxonomy" id="1888915"/>
    <lineage>
        <taxon>Bacteria</taxon>
        <taxon>Pseudomonadati</taxon>
        <taxon>Bacteroidota</taxon>
        <taxon>Flavobacteriia</taxon>
        <taxon>Flavobacteriales</taxon>
        <taxon>Flavobacteriaceae</taxon>
    </lineage>
</organism>
<reference evidence="2 3" key="1">
    <citation type="journal article" date="2016" name="Int. J. Syst. Evol. Microbiol.">
        <title>Polaribacter haliotis sp. nov., isolated from the gut of abalone Haliotis discus hannai.</title>
        <authorList>
            <person name="Kim Y.O."/>
            <person name="Park I.S."/>
            <person name="Park S."/>
            <person name="Nam B.H."/>
            <person name="Park J.M."/>
            <person name="Kim D.G."/>
            <person name="Yoon J.H."/>
        </authorList>
    </citation>
    <scope>NUCLEOTIDE SEQUENCE [LARGE SCALE GENOMIC DNA]</scope>
    <source>
        <strain evidence="2 3">KCTC 52418</strain>
    </source>
</reference>
<evidence type="ECO:0000256" key="1">
    <source>
        <dbReference type="SAM" id="Phobius"/>
    </source>
</evidence>
<protein>
    <submittedName>
        <fullName evidence="2">Uncharacterized protein</fullName>
    </submittedName>
</protein>
<keyword evidence="1" id="KW-0472">Membrane</keyword>
<name>A0A7L8AK88_9FLAO</name>
<gene>
    <name evidence="2" type="ORF">H9I45_06670</name>
</gene>
<keyword evidence="3" id="KW-1185">Reference proteome</keyword>
<dbReference type="AlphaFoldDB" id="A0A7L8AK88"/>
<dbReference type="KEGG" id="phal:H9I45_06670"/>
<sequence>MKNIIIVILLLLPFIGFAQVVPPPMPPPPPPGLPIDGFSGVLLALGAVYGIRKKYKDSSS</sequence>